<organism evidence="2 3">
    <name type="scientific">Cryptococcus amylolentus CBS 6273</name>
    <dbReference type="NCBI Taxonomy" id="1296118"/>
    <lineage>
        <taxon>Eukaryota</taxon>
        <taxon>Fungi</taxon>
        <taxon>Dikarya</taxon>
        <taxon>Basidiomycota</taxon>
        <taxon>Agaricomycotina</taxon>
        <taxon>Tremellomycetes</taxon>
        <taxon>Tremellales</taxon>
        <taxon>Cryptococcaceae</taxon>
        <taxon>Cryptococcus</taxon>
    </lineage>
</organism>
<dbReference type="OrthoDB" id="10446094at2759"/>
<dbReference type="EMBL" id="MEKH01000009">
    <property type="protein sequence ID" value="ODO03283.1"/>
    <property type="molecule type" value="Genomic_DNA"/>
</dbReference>
<proteinExistence type="predicted"/>
<comment type="caution">
    <text evidence="2">The sequence shown here is derived from an EMBL/GenBank/DDBJ whole genome shotgun (WGS) entry which is preliminary data.</text>
</comment>
<evidence type="ECO:0000256" key="1">
    <source>
        <dbReference type="SAM" id="MobiDB-lite"/>
    </source>
</evidence>
<evidence type="ECO:0000313" key="2">
    <source>
        <dbReference type="EMBL" id="ODO03283.1"/>
    </source>
</evidence>
<accession>A0A1E3JR30</accession>
<dbReference type="AlphaFoldDB" id="A0A1E3JR30"/>
<feature type="compositionally biased region" description="Basic and acidic residues" evidence="1">
    <location>
        <begin position="1"/>
        <end position="40"/>
    </location>
</feature>
<evidence type="ECO:0000313" key="3">
    <source>
        <dbReference type="Proteomes" id="UP000095149"/>
    </source>
</evidence>
<feature type="compositionally biased region" description="Polar residues" evidence="1">
    <location>
        <begin position="60"/>
        <end position="69"/>
    </location>
</feature>
<feature type="compositionally biased region" description="Polar residues" evidence="1">
    <location>
        <begin position="41"/>
        <end position="51"/>
    </location>
</feature>
<gene>
    <name evidence="2" type="ORF">I350_06133</name>
</gene>
<protein>
    <submittedName>
        <fullName evidence="2">Uncharacterized protein</fullName>
    </submittedName>
</protein>
<feature type="region of interest" description="Disordered" evidence="1">
    <location>
        <begin position="1"/>
        <end position="77"/>
    </location>
</feature>
<reference evidence="2 3" key="1">
    <citation type="submission" date="2016-06" db="EMBL/GenBank/DDBJ databases">
        <title>Evolution of pathogenesis and genome organization in the Tremellales.</title>
        <authorList>
            <person name="Cuomo C."/>
            <person name="Litvintseva A."/>
            <person name="Heitman J."/>
            <person name="Chen Y."/>
            <person name="Sun S."/>
            <person name="Springer D."/>
            <person name="Dromer F."/>
            <person name="Young S."/>
            <person name="Zeng Q."/>
            <person name="Chapman S."/>
            <person name="Gujja S."/>
            <person name="Saif S."/>
            <person name="Birren B."/>
        </authorList>
    </citation>
    <scope>NUCLEOTIDE SEQUENCE [LARGE SCALE GENOMIC DNA]</scope>
    <source>
        <strain evidence="2 3">CBS 6273</strain>
    </source>
</reference>
<name>A0A1E3JR30_9TREE</name>
<dbReference type="Proteomes" id="UP000095149">
    <property type="component" value="Unassembled WGS sequence"/>
</dbReference>
<sequence length="149" mass="16405">MSQADQDRNPIDPSVQDDRSNPPAEDNRSANADPNKETEPRSTPAQTQQEGQPDDPFLSTIPSGSWSRITSEKTRGHLILPSREAMGSLIKNGAPGGQDSETGAHYLELGTYNGEEWASIWDDAPGLKVNSEWSASDMRTELDMYMRRG</sequence>